<protein>
    <recommendedName>
        <fullName evidence="5">Elongator complex protein 4</fullName>
    </recommendedName>
</protein>
<gene>
    <name evidence="10" type="ORF">R1flu_016423</name>
</gene>
<dbReference type="GO" id="GO:0005737">
    <property type="term" value="C:cytoplasm"/>
    <property type="evidence" value="ECO:0007669"/>
    <property type="project" value="UniProtKB-SubCell"/>
</dbReference>
<organism evidence="10 11">
    <name type="scientific">Riccia fluitans</name>
    <dbReference type="NCBI Taxonomy" id="41844"/>
    <lineage>
        <taxon>Eukaryota</taxon>
        <taxon>Viridiplantae</taxon>
        <taxon>Streptophyta</taxon>
        <taxon>Embryophyta</taxon>
        <taxon>Marchantiophyta</taxon>
        <taxon>Marchantiopsida</taxon>
        <taxon>Marchantiidae</taxon>
        <taxon>Marchantiales</taxon>
        <taxon>Ricciaceae</taxon>
        <taxon>Riccia</taxon>
    </lineage>
</organism>
<name>A0ABD1YPW3_9MARC</name>
<sequence>MIFSVLHFGNEDQPVTWTSLSTHIFLDTFHYATRIKVRTAESVIDALSENFFFGSISVKRELGSSSANCYEEVRVSCSFISRETIRGGSPWKNCEEQDGYEREKFCSKGSFVRCLSPLIEALQIIGGGIPIGGIVMVMEDLEAPHHLLLLRYFIAQGLAHGQPLLFASPLLSPRSFLGTLPGLAHGDESKSIRTSTEKNQEGGELRIAWQYRRFLAEQQELSDRRQRQQELTQSWSSSVVEQRSTSNLQVQDYNSKFDLRRPMERALFCAETVECVCLQGSGILSQLQEKCATFCNKLSRLGPGPQQVGRIALQSLCAPQCMLSLSEWEMMAFLNQLKSTLRKTRAVAFISFPPALLKPSFSARWQHLADVLLSVEAVEDDDKTLEAMLTDYRDIVGFLRVHNLASMNTQVPSVPEAGSYAIKVLHKRKVVLEQLQQAPIDASGDQSGGRQRVTRNGLAADSRAQNTNGSSVEMGLHRRNSETNKSASARNSGLTIVERCY</sequence>
<evidence type="ECO:0000313" key="11">
    <source>
        <dbReference type="Proteomes" id="UP001605036"/>
    </source>
</evidence>
<dbReference type="AlphaFoldDB" id="A0ABD1YPW3"/>
<dbReference type="Gene3D" id="3.40.50.300">
    <property type="entry name" value="P-loop containing nucleotide triphosphate hydrolases"/>
    <property type="match status" value="1"/>
</dbReference>
<proteinExistence type="inferred from homology"/>
<evidence type="ECO:0000256" key="9">
    <source>
        <dbReference type="SAM" id="MobiDB-lite"/>
    </source>
</evidence>
<evidence type="ECO:0000313" key="10">
    <source>
        <dbReference type="EMBL" id="KAL2631737.1"/>
    </source>
</evidence>
<comment type="similarity">
    <text evidence="4">Belongs to the ELP4 family.</text>
</comment>
<keyword evidence="11" id="KW-1185">Reference proteome</keyword>
<dbReference type="PANTHER" id="PTHR12896">
    <property type="entry name" value="PAX6 NEIGHBOR PROTEIN PAXNEB"/>
    <property type="match status" value="1"/>
</dbReference>
<dbReference type="EMBL" id="JBHFFA010000004">
    <property type="protein sequence ID" value="KAL2631737.1"/>
    <property type="molecule type" value="Genomic_DNA"/>
</dbReference>
<dbReference type="Pfam" id="PF05625">
    <property type="entry name" value="PAXNEB"/>
    <property type="match status" value="1"/>
</dbReference>
<evidence type="ECO:0000256" key="2">
    <source>
        <dbReference type="ARBA" id="ARBA00004496"/>
    </source>
</evidence>
<evidence type="ECO:0000256" key="8">
    <source>
        <dbReference type="ARBA" id="ARBA00023242"/>
    </source>
</evidence>
<comment type="pathway">
    <text evidence="3">tRNA modification; 5-methoxycarbonylmethyl-2-thiouridine-tRNA biosynthesis.</text>
</comment>
<evidence type="ECO:0000256" key="7">
    <source>
        <dbReference type="ARBA" id="ARBA00022694"/>
    </source>
</evidence>
<keyword evidence="7" id="KW-0819">tRNA processing</keyword>
<comment type="caution">
    <text evidence="10">The sequence shown here is derived from an EMBL/GenBank/DDBJ whole genome shotgun (WGS) entry which is preliminary data.</text>
</comment>
<dbReference type="Proteomes" id="UP001605036">
    <property type="component" value="Unassembled WGS sequence"/>
</dbReference>
<evidence type="ECO:0000256" key="3">
    <source>
        <dbReference type="ARBA" id="ARBA00005043"/>
    </source>
</evidence>
<dbReference type="InterPro" id="IPR027417">
    <property type="entry name" value="P-loop_NTPase"/>
</dbReference>
<accession>A0ABD1YPW3</accession>
<dbReference type="GO" id="GO:0005634">
    <property type="term" value="C:nucleus"/>
    <property type="evidence" value="ECO:0007669"/>
    <property type="project" value="UniProtKB-SubCell"/>
</dbReference>
<dbReference type="GO" id="GO:0008033">
    <property type="term" value="P:tRNA processing"/>
    <property type="evidence" value="ECO:0007669"/>
    <property type="project" value="UniProtKB-KW"/>
</dbReference>
<evidence type="ECO:0000256" key="6">
    <source>
        <dbReference type="ARBA" id="ARBA00022490"/>
    </source>
</evidence>
<reference evidence="10 11" key="1">
    <citation type="submission" date="2024-09" db="EMBL/GenBank/DDBJ databases">
        <title>Chromosome-scale assembly of Riccia fluitans.</title>
        <authorList>
            <person name="Paukszto L."/>
            <person name="Sawicki J."/>
            <person name="Karawczyk K."/>
            <person name="Piernik-Szablinska J."/>
            <person name="Szczecinska M."/>
            <person name="Mazdziarz M."/>
        </authorList>
    </citation>
    <scope>NUCLEOTIDE SEQUENCE [LARGE SCALE GENOMIC DNA]</scope>
    <source>
        <strain evidence="10">Rf_01</strain>
        <tissue evidence="10">Aerial parts of the thallus</tissue>
    </source>
</reference>
<keyword evidence="6" id="KW-0963">Cytoplasm</keyword>
<dbReference type="InterPro" id="IPR008728">
    <property type="entry name" value="Elongator_complex_protein_4"/>
</dbReference>
<feature type="region of interest" description="Disordered" evidence="9">
    <location>
        <begin position="441"/>
        <end position="490"/>
    </location>
</feature>
<keyword evidence="8" id="KW-0539">Nucleus</keyword>
<dbReference type="PANTHER" id="PTHR12896:SF1">
    <property type="entry name" value="ELONGATOR COMPLEX PROTEIN 4"/>
    <property type="match status" value="1"/>
</dbReference>
<comment type="subcellular location">
    <subcellularLocation>
        <location evidence="2">Cytoplasm</location>
    </subcellularLocation>
    <subcellularLocation>
        <location evidence="1">Nucleus</location>
    </subcellularLocation>
</comment>
<dbReference type="CDD" id="cd19494">
    <property type="entry name" value="Elp4"/>
    <property type="match status" value="1"/>
</dbReference>
<evidence type="ECO:0000256" key="1">
    <source>
        <dbReference type="ARBA" id="ARBA00004123"/>
    </source>
</evidence>
<evidence type="ECO:0000256" key="4">
    <source>
        <dbReference type="ARBA" id="ARBA00007573"/>
    </source>
</evidence>
<evidence type="ECO:0000256" key="5">
    <source>
        <dbReference type="ARBA" id="ARBA00020265"/>
    </source>
</evidence>